<comment type="caution">
    <text evidence="7">The sequence shown here is derived from an EMBL/GenBank/DDBJ whole genome shotgun (WGS) entry which is preliminary data.</text>
</comment>
<keyword evidence="8" id="KW-1185">Reference proteome</keyword>
<evidence type="ECO:0000259" key="6">
    <source>
        <dbReference type="PROSITE" id="PS51471"/>
    </source>
</evidence>
<dbReference type="Pfam" id="PF14226">
    <property type="entry name" value="DIOX_N"/>
    <property type="match status" value="1"/>
</dbReference>
<gene>
    <name evidence="7" type="ORF">HII31_12673</name>
</gene>
<dbReference type="Gene3D" id="2.60.120.330">
    <property type="entry name" value="B-lactam Antibiotic, Isopenicillin N Synthase, Chain"/>
    <property type="match status" value="1"/>
</dbReference>
<dbReference type="PANTHER" id="PTHR10209">
    <property type="entry name" value="OXIDOREDUCTASE, 2OG-FE II OXYGENASE FAMILY PROTEIN"/>
    <property type="match status" value="1"/>
</dbReference>
<proteinExistence type="inferred from homology"/>
<evidence type="ECO:0000256" key="5">
    <source>
        <dbReference type="RuleBase" id="RU003682"/>
    </source>
</evidence>
<evidence type="ECO:0000256" key="1">
    <source>
        <dbReference type="ARBA" id="ARBA00008056"/>
    </source>
</evidence>
<keyword evidence="3 5" id="KW-0560">Oxidoreductase</keyword>
<dbReference type="OrthoDB" id="288590at2759"/>
<keyword evidence="2 5" id="KW-0479">Metal-binding</keyword>
<dbReference type="PROSITE" id="PS51471">
    <property type="entry name" value="FE2OG_OXY"/>
    <property type="match status" value="1"/>
</dbReference>
<dbReference type="GO" id="GO:0044283">
    <property type="term" value="P:small molecule biosynthetic process"/>
    <property type="evidence" value="ECO:0007669"/>
    <property type="project" value="UniProtKB-ARBA"/>
</dbReference>
<name>A0A8H6VCB4_9PEZI</name>
<feature type="domain" description="Fe2OG dioxygenase" evidence="6">
    <location>
        <begin position="185"/>
        <end position="289"/>
    </location>
</feature>
<dbReference type="Pfam" id="PF03171">
    <property type="entry name" value="2OG-FeII_Oxy"/>
    <property type="match status" value="1"/>
</dbReference>
<evidence type="ECO:0000256" key="4">
    <source>
        <dbReference type="ARBA" id="ARBA00023004"/>
    </source>
</evidence>
<dbReference type="SUPFAM" id="SSF51197">
    <property type="entry name" value="Clavaminate synthase-like"/>
    <property type="match status" value="1"/>
</dbReference>
<sequence>MGSIEQNGESVPSVTIPIIDISGFLAGDPIATSKCATEVREACENQGFLQVINHSVPKSTQDKFLDAIARFFALPLEEKQKVSQTKSPYHRGYEHVGGQKLDELDDDATPDQKEAFSMRPERELGRFLAGMNQWPDEGLVPGFREAYMEYFWATHELSKAVFQLMALSLGLERTYFDYFAGDPNGICLCRSHHYLPTPKDAIGRTRGIGAHTDFGALTLLLQDTVGGLEVLHKKTGTWHPVPPVEGAYVVNIGDLMQRWTNDRYKSTMHRVISPLSQTDRYSCAFFNDGALDMMIEALPGCVPEGEKPVYEPLRVEDHIVQRYQQSYGAGGTIIEKAEIEEKCV</sequence>
<dbReference type="InterPro" id="IPR027443">
    <property type="entry name" value="IPNS-like_sf"/>
</dbReference>
<comment type="similarity">
    <text evidence="1 5">Belongs to the iron/ascorbate-dependent oxidoreductase family.</text>
</comment>
<accession>A0A8H6VCB4</accession>
<dbReference type="PRINTS" id="PR00682">
    <property type="entry name" value="IPNSYNTHASE"/>
</dbReference>
<keyword evidence="4 5" id="KW-0408">Iron</keyword>
<dbReference type="InterPro" id="IPR044861">
    <property type="entry name" value="IPNS-like_FE2OG_OXY"/>
</dbReference>
<dbReference type="EMBL" id="JABCIY010000278">
    <property type="protein sequence ID" value="KAF7186010.1"/>
    <property type="molecule type" value="Genomic_DNA"/>
</dbReference>
<evidence type="ECO:0000313" key="7">
    <source>
        <dbReference type="EMBL" id="KAF7186010.1"/>
    </source>
</evidence>
<dbReference type="GO" id="GO:0046872">
    <property type="term" value="F:metal ion binding"/>
    <property type="evidence" value="ECO:0007669"/>
    <property type="project" value="UniProtKB-KW"/>
</dbReference>
<protein>
    <submittedName>
        <fullName evidence="7">2-oxoglutarate-Fe(II) type oxidoreductase hxnY</fullName>
    </submittedName>
</protein>
<evidence type="ECO:0000256" key="2">
    <source>
        <dbReference type="ARBA" id="ARBA00022723"/>
    </source>
</evidence>
<organism evidence="7 8">
    <name type="scientific">Pseudocercospora fuligena</name>
    <dbReference type="NCBI Taxonomy" id="685502"/>
    <lineage>
        <taxon>Eukaryota</taxon>
        <taxon>Fungi</taxon>
        <taxon>Dikarya</taxon>
        <taxon>Ascomycota</taxon>
        <taxon>Pezizomycotina</taxon>
        <taxon>Dothideomycetes</taxon>
        <taxon>Dothideomycetidae</taxon>
        <taxon>Mycosphaerellales</taxon>
        <taxon>Mycosphaerellaceae</taxon>
        <taxon>Pseudocercospora</taxon>
    </lineage>
</organism>
<dbReference type="AlphaFoldDB" id="A0A8H6VCB4"/>
<evidence type="ECO:0000313" key="8">
    <source>
        <dbReference type="Proteomes" id="UP000660729"/>
    </source>
</evidence>
<dbReference type="GO" id="GO:0016491">
    <property type="term" value="F:oxidoreductase activity"/>
    <property type="evidence" value="ECO:0007669"/>
    <property type="project" value="UniProtKB-KW"/>
</dbReference>
<evidence type="ECO:0000256" key="3">
    <source>
        <dbReference type="ARBA" id="ARBA00023002"/>
    </source>
</evidence>
<dbReference type="Proteomes" id="UP000660729">
    <property type="component" value="Unassembled WGS sequence"/>
</dbReference>
<dbReference type="InterPro" id="IPR026992">
    <property type="entry name" value="DIOX_N"/>
</dbReference>
<reference evidence="7" key="1">
    <citation type="submission" date="2020-04" db="EMBL/GenBank/DDBJ databases">
        <title>Draft genome resource of the tomato pathogen Pseudocercospora fuligena.</title>
        <authorList>
            <person name="Zaccaron A."/>
        </authorList>
    </citation>
    <scope>NUCLEOTIDE SEQUENCE</scope>
    <source>
        <strain evidence="7">PF001</strain>
    </source>
</reference>
<dbReference type="PANTHER" id="PTHR10209:SF881">
    <property type="entry name" value="FI07970P-RELATED"/>
    <property type="match status" value="1"/>
</dbReference>
<dbReference type="InterPro" id="IPR005123">
    <property type="entry name" value="Oxoglu/Fe-dep_dioxygenase_dom"/>
</dbReference>